<keyword evidence="1" id="KW-0472">Membrane</keyword>
<dbReference type="RefSeq" id="WP_203847321.1">
    <property type="nucleotide sequence ID" value="NZ_BAAAVW010000011.1"/>
</dbReference>
<evidence type="ECO:0000313" key="3">
    <source>
        <dbReference type="Proteomes" id="UP000660611"/>
    </source>
</evidence>
<gene>
    <name evidence="2" type="ORF">Dsi01nite_035570</name>
</gene>
<feature type="transmembrane region" description="Helical" evidence="1">
    <location>
        <begin position="160"/>
        <end position="183"/>
    </location>
</feature>
<comment type="caution">
    <text evidence="2">The sequence shown here is derived from an EMBL/GenBank/DDBJ whole genome shotgun (WGS) entry which is preliminary data.</text>
</comment>
<keyword evidence="1" id="KW-0812">Transmembrane</keyword>
<reference evidence="2" key="1">
    <citation type="submission" date="2021-01" db="EMBL/GenBank/DDBJ databases">
        <title>Whole genome shotgun sequence of Dactylosporangium siamense NBRC 106093.</title>
        <authorList>
            <person name="Komaki H."/>
            <person name="Tamura T."/>
        </authorList>
    </citation>
    <scope>NUCLEOTIDE SEQUENCE</scope>
    <source>
        <strain evidence="2">NBRC 106093</strain>
    </source>
</reference>
<accession>A0A919PLP5</accession>
<feature type="transmembrane region" description="Helical" evidence="1">
    <location>
        <begin position="81"/>
        <end position="101"/>
    </location>
</feature>
<name>A0A919PLP5_9ACTN</name>
<evidence type="ECO:0000256" key="1">
    <source>
        <dbReference type="SAM" id="Phobius"/>
    </source>
</evidence>
<dbReference type="EMBL" id="BONQ01000053">
    <property type="protein sequence ID" value="GIG45516.1"/>
    <property type="molecule type" value="Genomic_DNA"/>
</dbReference>
<protein>
    <submittedName>
        <fullName evidence="2">Uncharacterized protein</fullName>
    </submittedName>
</protein>
<keyword evidence="3" id="KW-1185">Reference proteome</keyword>
<keyword evidence="1" id="KW-1133">Transmembrane helix</keyword>
<dbReference type="Proteomes" id="UP000660611">
    <property type="component" value="Unassembled WGS sequence"/>
</dbReference>
<feature type="transmembrane region" description="Helical" evidence="1">
    <location>
        <begin position="121"/>
        <end position="148"/>
    </location>
</feature>
<dbReference type="AlphaFoldDB" id="A0A919PLP5"/>
<organism evidence="2 3">
    <name type="scientific">Dactylosporangium siamense</name>
    <dbReference type="NCBI Taxonomy" id="685454"/>
    <lineage>
        <taxon>Bacteria</taxon>
        <taxon>Bacillati</taxon>
        <taxon>Actinomycetota</taxon>
        <taxon>Actinomycetes</taxon>
        <taxon>Micromonosporales</taxon>
        <taxon>Micromonosporaceae</taxon>
        <taxon>Dactylosporangium</taxon>
    </lineage>
</organism>
<sequence length="227" mass="23345">MSTSASPVDDLLAAADRQWRTLGVQRGDRLALGTDLRAELEAAQADGLAPAELLGADPAAFARRLAEEAGVERLPPRYGPILAAAFFGAVVALIVGFVLATGLHEAFVAAFDLPRSVHVPVWLAGGGFYAGVAAVTIAGSVFTVRVLLRDAPRIRHTTTRMALLLPPAVAAAVAAAVAFGNALDYPLTPFAIGAEVAIVLVGFLATTVLARRWSITSGGTAEAGGRP</sequence>
<feature type="transmembrane region" description="Helical" evidence="1">
    <location>
        <begin position="189"/>
        <end position="210"/>
    </location>
</feature>
<proteinExistence type="predicted"/>
<evidence type="ECO:0000313" key="2">
    <source>
        <dbReference type="EMBL" id="GIG45516.1"/>
    </source>
</evidence>